<comment type="caution">
    <text evidence="1">The sequence shown here is derived from an EMBL/GenBank/DDBJ whole genome shotgun (WGS) entry which is preliminary data.</text>
</comment>
<name>A0A9Q4KRD8_9EURY</name>
<dbReference type="EMBL" id="JAKELO010000002">
    <property type="protein sequence ID" value="MDE4908960.1"/>
    <property type="molecule type" value="Genomic_DNA"/>
</dbReference>
<reference evidence="1" key="1">
    <citation type="submission" date="2022-01" db="EMBL/GenBank/DDBJ databases">
        <title>Draft genome of Methanogenium marinum DSM 15558.</title>
        <authorList>
            <person name="Chen S.-C."/>
            <person name="You Y.-T."/>
        </authorList>
    </citation>
    <scope>NUCLEOTIDE SEQUENCE</scope>
    <source>
        <strain evidence="1">DSM 15558</strain>
    </source>
</reference>
<gene>
    <name evidence="1" type="ORF">L0665_10110</name>
</gene>
<accession>A0A9Q4KRD8</accession>
<dbReference type="AlphaFoldDB" id="A0A9Q4KRD8"/>
<evidence type="ECO:0000313" key="2">
    <source>
        <dbReference type="Proteomes" id="UP001143747"/>
    </source>
</evidence>
<dbReference type="Proteomes" id="UP001143747">
    <property type="component" value="Unassembled WGS sequence"/>
</dbReference>
<evidence type="ECO:0000313" key="1">
    <source>
        <dbReference type="EMBL" id="MDE4908960.1"/>
    </source>
</evidence>
<dbReference type="RefSeq" id="WP_274925569.1">
    <property type="nucleotide sequence ID" value="NZ_JAKELO010000002.1"/>
</dbReference>
<protein>
    <submittedName>
        <fullName evidence="1">Uncharacterized protein</fullName>
    </submittedName>
</protein>
<sequence length="167" mass="18135">MADFIQTTNTKSAVRDLLVPIANITIFDALVQDIIDTNPFGCTSYVESGVTIDPVVRSKEAYDAKVIYENLEADTIGDVSIQVATVTAFGTAATHVMNDDELATAIGGTQSRDNEKDTFSCKLKCHDANGETYYVTISRTKVRISSYADDAIREAVELWADGKPELG</sequence>
<proteinExistence type="predicted"/>
<keyword evidence="2" id="KW-1185">Reference proteome</keyword>
<organism evidence="1 2">
    <name type="scientific">Methanogenium marinum</name>
    <dbReference type="NCBI Taxonomy" id="348610"/>
    <lineage>
        <taxon>Archaea</taxon>
        <taxon>Methanobacteriati</taxon>
        <taxon>Methanobacteriota</taxon>
        <taxon>Stenosarchaea group</taxon>
        <taxon>Methanomicrobia</taxon>
        <taxon>Methanomicrobiales</taxon>
        <taxon>Methanomicrobiaceae</taxon>
        <taxon>Methanogenium</taxon>
    </lineage>
</organism>